<protein>
    <submittedName>
        <fullName evidence="2">Putative hetero-Diels-Alderase asR5 like protein</fullName>
    </submittedName>
</protein>
<dbReference type="PANTHER" id="PTHR42060:SF1">
    <property type="entry name" value="NHL REPEAT-CONTAINING PROTEIN"/>
    <property type="match status" value="1"/>
</dbReference>
<evidence type="ECO:0000256" key="1">
    <source>
        <dbReference type="SAM" id="SignalP"/>
    </source>
</evidence>
<comment type="caution">
    <text evidence="2">The sequence shown here is derived from an EMBL/GenBank/DDBJ whole genome shotgun (WGS) entry which is preliminary data.</text>
</comment>
<dbReference type="Proteomes" id="UP000689129">
    <property type="component" value="Unassembled WGS sequence"/>
</dbReference>
<name>A0A8I2Z588_VERLO</name>
<gene>
    <name evidence="2" type="ORF">HYQ45_016199</name>
</gene>
<proteinExistence type="predicted"/>
<dbReference type="OrthoDB" id="9977941at2759"/>
<dbReference type="InterPro" id="IPR052998">
    <property type="entry name" value="Hetero-Diels-Alderase-like"/>
</dbReference>
<accession>A0A8I2Z588</accession>
<feature type="chain" id="PRO_5034104767" evidence="1">
    <location>
        <begin position="20"/>
        <end position="339"/>
    </location>
</feature>
<reference evidence="2" key="1">
    <citation type="journal article" date="2021" name="Mol. Plant Pathol.">
        <title>A 20-kb lineage-specific genomic region tames virulence in pathogenic amphidiploid Verticillium longisporum.</title>
        <authorList>
            <person name="Harting R."/>
            <person name="Starke J."/>
            <person name="Kusch H."/>
            <person name="Poggeler S."/>
            <person name="Maurus I."/>
            <person name="Schluter R."/>
            <person name="Landesfeind M."/>
            <person name="Bulla I."/>
            <person name="Nowrousian M."/>
            <person name="de Jonge R."/>
            <person name="Stahlhut G."/>
            <person name="Hoff K.J."/>
            <person name="Asshauer K.P."/>
            <person name="Thurmer A."/>
            <person name="Stanke M."/>
            <person name="Daniel R."/>
            <person name="Morgenstern B."/>
            <person name="Thomma B.P.H.J."/>
            <person name="Kronstad J.W."/>
            <person name="Braus-Stromeyer S.A."/>
            <person name="Braus G.H."/>
        </authorList>
    </citation>
    <scope>NUCLEOTIDE SEQUENCE</scope>
    <source>
        <strain evidence="2">Vl32</strain>
    </source>
</reference>
<dbReference type="EMBL" id="JAEMWZ010000469">
    <property type="protein sequence ID" value="KAG7115875.1"/>
    <property type="molecule type" value="Genomic_DNA"/>
</dbReference>
<organism evidence="2 3">
    <name type="scientific">Verticillium longisporum</name>
    <name type="common">Verticillium dahliae var. longisporum</name>
    <dbReference type="NCBI Taxonomy" id="100787"/>
    <lineage>
        <taxon>Eukaryota</taxon>
        <taxon>Fungi</taxon>
        <taxon>Dikarya</taxon>
        <taxon>Ascomycota</taxon>
        <taxon>Pezizomycotina</taxon>
        <taxon>Sordariomycetes</taxon>
        <taxon>Hypocreomycetidae</taxon>
        <taxon>Glomerellales</taxon>
        <taxon>Plectosphaerellaceae</taxon>
        <taxon>Verticillium</taxon>
    </lineage>
</organism>
<feature type="signal peptide" evidence="1">
    <location>
        <begin position="1"/>
        <end position="19"/>
    </location>
</feature>
<dbReference type="PANTHER" id="PTHR42060">
    <property type="entry name" value="NHL REPEAT-CONTAINING PROTEIN-RELATED"/>
    <property type="match status" value="1"/>
</dbReference>
<evidence type="ECO:0000313" key="2">
    <source>
        <dbReference type="EMBL" id="KAG7115875.1"/>
    </source>
</evidence>
<evidence type="ECO:0000313" key="3">
    <source>
        <dbReference type="Proteomes" id="UP000689129"/>
    </source>
</evidence>
<dbReference type="AlphaFoldDB" id="A0A8I2Z588"/>
<sequence length="339" mass="37065">MILIPVFVALLSFGSTTQAVSLTPATLKRRNDTDLLKPTIIHQFQPPVWLENFYIRPNGQLLINSQSAPELYLLDPSRPDDKTLVHKFPHTNPGLTGLGGIVETTPDNYAIIIGDLNHTTVSGQKGSFSIWTISLEDYPRQEPRVAKAVSLPEATFLNGLTTLENPTVILASDSYDGRVYRIDTLTGDTAVVVHPDDTTVSPSGMEFFVGIDGIRVHRPKNSKTVFLYYNNFMGEGYYRVPIDPELGSPVGPTETLATNLGLGLDDLDIDDYDASWVSAVIASRIIRVDANKTAETVAESSELQSVTAVRQGRTCHDTSRFYFVTGEGKVGFIDTSGGL</sequence>
<keyword evidence="1" id="KW-0732">Signal</keyword>